<dbReference type="InterPro" id="IPR002539">
    <property type="entry name" value="MaoC-like_dom"/>
</dbReference>
<dbReference type="InterPro" id="IPR029069">
    <property type="entry name" value="HotDog_dom_sf"/>
</dbReference>
<dbReference type="InterPro" id="IPR039375">
    <property type="entry name" value="NodN-like"/>
</dbReference>
<name>A0A520S5R1_9GAMM</name>
<protein>
    <submittedName>
        <fullName evidence="2">MaoC family dehydratase</fullName>
    </submittedName>
</protein>
<accession>A0A520S5R1</accession>
<dbReference type="CDD" id="cd03450">
    <property type="entry name" value="NodN"/>
    <property type="match status" value="1"/>
</dbReference>
<dbReference type="EMBL" id="SHAG01000001">
    <property type="protein sequence ID" value="RZO77816.1"/>
    <property type="molecule type" value="Genomic_DNA"/>
</dbReference>
<dbReference type="PANTHER" id="PTHR42993:SF1">
    <property type="entry name" value="MAOC-LIKE DEHYDRATASE DOMAIN-CONTAINING PROTEIN"/>
    <property type="match status" value="1"/>
</dbReference>
<evidence type="ECO:0000259" key="1">
    <source>
        <dbReference type="Pfam" id="PF01575"/>
    </source>
</evidence>
<dbReference type="Gene3D" id="3.10.129.10">
    <property type="entry name" value="Hotdog Thioesterase"/>
    <property type="match status" value="1"/>
</dbReference>
<feature type="domain" description="MaoC-like" evidence="1">
    <location>
        <begin position="15"/>
        <end position="136"/>
    </location>
</feature>
<organism evidence="2 3">
    <name type="scientific">OM182 bacterium</name>
    <dbReference type="NCBI Taxonomy" id="2510334"/>
    <lineage>
        <taxon>Bacteria</taxon>
        <taxon>Pseudomonadati</taxon>
        <taxon>Pseudomonadota</taxon>
        <taxon>Gammaproteobacteria</taxon>
        <taxon>OMG group</taxon>
        <taxon>OM182 clade</taxon>
    </lineage>
</organism>
<comment type="caution">
    <text evidence="2">The sequence shown here is derived from an EMBL/GenBank/DDBJ whole genome shotgun (WGS) entry which is preliminary data.</text>
</comment>
<dbReference type="AlphaFoldDB" id="A0A520S5R1"/>
<dbReference type="Pfam" id="PF01575">
    <property type="entry name" value="MaoC_dehydratas"/>
    <property type="match status" value="1"/>
</dbReference>
<proteinExistence type="predicted"/>
<gene>
    <name evidence="2" type="ORF">EVA68_00905</name>
</gene>
<sequence>MSEEAMQKAYEVMTARIGEQTSRSEWFKVTQERINDFAEVTMDHQWIHIDVEKAKAGPFGAPIAHGQLTLSIMGHLPRAAEPVNDVKLEGQKLTINYGFNKVRFPAPVPAGSKVRTTGTLKAVEIKGGMIEVMTEVVMEIEGQEKPCCVAESLGRIVF</sequence>
<dbReference type="PANTHER" id="PTHR42993">
    <property type="entry name" value="MAOC-LIKE DEHYDRATASE DOMAIN-CONTAINING PROTEIN"/>
    <property type="match status" value="1"/>
</dbReference>
<dbReference type="Proteomes" id="UP000316199">
    <property type="component" value="Unassembled WGS sequence"/>
</dbReference>
<evidence type="ECO:0000313" key="3">
    <source>
        <dbReference type="Proteomes" id="UP000316199"/>
    </source>
</evidence>
<evidence type="ECO:0000313" key="2">
    <source>
        <dbReference type="EMBL" id="RZO77816.1"/>
    </source>
</evidence>
<dbReference type="SUPFAM" id="SSF54637">
    <property type="entry name" value="Thioesterase/thiol ester dehydrase-isomerase"/>
    <property type="match status" value="1"/>
</dbReference>
<reference evidence="2 3" key="1">
    <citation type="submission" date="2019-02" db="EMBL/GenBank/DDBJ databases">
        <title>Prokaryotic population dynamics and viral predation in marine succession experiment using metagenomics: the confinement effect.</title>
        <authorList>
            <person name="Haro-Moreno J.M."/>
            <person name="Rodriguez-Valera F."/>
            <person name="Lopez-Perez M."/>
        </authorList>
    </citation>
    <scope>NUCLEOTIDE SEQUENCE [LARGE SCALE GENOMIC DNA]</scope>
    <source>
        <strain evidence="2">MED-G157</strain>
    </source>
</reference>